<evidence type="ECO:0000256" key="4">
    <source>
        <dbReference type="ARBA" id="ARBA00048819"/>
    </source>
</evidence>
<dbReference type="GO" id="GO:0004357">
    <property type="term" value="F:glutamate-cysteine ligase activity"/>
    <property type="evidence" value="ECO:0007669"/>
    <property type="project" value="UniProtKB-EC"/>
</dbReference>
<dbReference type="NCBIfam" id="TIGR02050">
    <property type="entry name" value="gshA_cyan_rel"/>
    <property type="match status" value="1"/>
</dbReference>
<dbReference type="EMBL" id="CP165727">
    <property type="protein sequence ID" value="XDV62683.1"/>
    <property type="molecule type" value="Genomic_DNA"/>
</dbReference>
<dbReference type="Gene3D" id="3.30.590.20">
    <property type="match status" value="1"/>
</dbReference>
<protein>
    <recommendedName>
        <fullName evidence="5">Putative glutamate--cysteine ligase 2</fullName>
        <ecNumber evidence="5">6.3.2.2</ecNumber>
    </recommendedName>
    <alternativeName>
        <fullName evidence="5">Gamma-glutamylcysteine synthetase 2</fullName>
        <shortName evidence="5">GCS 2</shortName>
        <shortName evidence="5">Gamma-GCS 2</shortName>
    </alternativeName>
</protein>
<evidence type="ECO:0000256" key="2">
    <source>
        <dbReference type="ARBA" id="ARBA00022741"/>
    </source>
</evidence>
<reference evidence="6" key="1">
    <citation type="submission" date="2024-08" db="EMBL/GenBank/DDBJ databases">
        <authorList>
            <person name="Yu S.T."/>
        </authorList>
    </citation>
    <scope>NUCLEOTIDE SEQUENCE</scope>
    <source>
        <strain evidence="6">R33</strain>
    </source>
</reference>
<keyword evidence="1 5" id="KW-0436">Ligase</keyword>
<proteinExistence type="inferred from homology"/>
<dbReference type="InterPro" id="IPR050141">
    <property type="entry name" value="GCL_type2/YbdK_subfam"/>
</dbReference>
<dbReference type="RefSeq" id="WP_053789820.1">
    <property type="nucleotide sequence ID" value="NZ_CP165727.1"/>
</dbReference>
<evidence type="ECO:0000256" key="3">
    <source>
        <dbReference type="ARBA" id="ARBA00022840"/>
    </source>
</evidence>
<dbReference type="SUPFAM" id="SSF55931">
    <property type="entry name" value="Glutamine synthetase/guanido kinase"/>
    <property type="match status" value="1"/>
</dbReference>
<dbReference type="GO" id="GO:0005524">
    <property type="term" value="F:ATP binding"/>
    <property type="evidence" value="ECO:0007669"/>
    <property type="project" value="UniProtKB-KW"/>
</dbReference>
<sequence>MITVGVEEEYVLLDPVTHLPVARAEEVRAAAGLVSWVGEGEVQNELLQAQVEVATPVCTDLDEVAGHLLRLRHALGSAAEEYGCRLASSAAAPLRDAVPVPVTQKPRYLKMRDEACRLVDEQLINGMHVHVAVPDREMGVAALNRLRVWLPTLLAMSSNSPLWDGCDTGFASWRTIVFGRWPVSGPTPFFRTLADYEERVEALLEAGLIADRGQLYWQARLSERYPTLEVRCLDVQLDASDAVLLAGIARALVSTAIAEEKAGIAPPDCSQELLQAAMWHAARHGLDSTLMDPKGHRLRSAGDVLSLLMQYITPALEEAGDEREVGSLLHRLLRRGTPADRQRRALADGGMTALVDLITGQGAVTGG</sequence>
<comment type="similarity">
    <text evidence="5">Belongs to the glutamate--cysteine ligase type 2 family. YbdK subfamily.</text>
</comment>
<name>A0AB39XXT9_9ACTN</name>
<evidence type="ECO:0000256" key="5">
    <source>
        <dbReference type="HAMAP-Rule" id="MF_01609"/>
    </source>
</evidence>
<dbReference type="InterPro" id="IPR011793">
    <property type="entry name" value="YbdK"/>
</dbReference>
<evidence type="ECO:0000313" key="6">
    <source>
        <dbReference type="EMBL" id="XDV62683.1"/>
    </source>
</evidence>
<keyword evidence="3 5" id="KW-0067">ATP-binding</keyword>
<dbReference type="PANTHER" id="PTHR36510:SF1">
    <property type="entry name" value="GLUTAMATE--CYSTEINE LIGASE 2-RELATED"/>
    <property type="match status" value="1"/>
</dbReference>
<dbReference type="EC" id="6.3.2.2" evidence="5"/>
<comment type="function">
    <text evidence="5">ATP-dependent carboxylate-amine ligase which exhibits weak glutamate--cysteine ligase activity.</text>
</comment>
<organism evidence="6">
    <name type="scientific">Streptomyces sp. R33</name>
    <dbReference type="NCBI Taxonomy" id="3238629"/>
    <lineage>
        <taxon>Bacteria</taxon>
        <taxon>Bacillati</taxon>
        <taxon>Actinomycetota</taxon>
        <taxon>Actinomycetes</taxon>
        <taxon>Kitasatosporales</taxon>
        <taxon>Streptomycetaceae</taxon>
        <taxon>Streptomyces</taxon>
    </lineage>
</organism>
<dbReference type="AlphaFoldDB" id="A0AB39XXT9"/>
<accession>A0AB39XXT9</accession>
<dbReference type="Pfam" id="PF04107">
    <property type="entry name" value="GCS2"/>
    <property type="match status" value="1"/>
</dbReference>
<dbReference type="HAMAP" id="MF_01609">
    <property type="entry name" value="Glu_cys_ligase_2"/>
    <property type="match status" value="1"/>
</dbReference>
<keyword evidence="2 5" id="KW-0547">Nucleotide-binding</keyword>
<dbReference type="NCBIfam" id="NF010041">
    <property type="entry name" value="PRK13517.1-1"/>
    <property type="match status" value="1"/>
</dbReference>
<gene>
    <name evidence="6" type="ORF">AB5J51_06900</name>
</gene>
<comment type="catalytic activity">
    <reaction evidence="4 5">
        <text>L-cysteine + L-glutamate + ATP = gamma-L-glutamyl-L-cysteine + ADP + phosphate + H(+)</text>
        <dbReference type="Rhea" id="RHEA:13285"/>
        <dbReference type="ChEBI" id="CHEBI:15378"/>
        <dbReference type="ChEBI" id="CHEBI:29985"/>
        <dbReference type="ChEBI" id="CHEBI:30616"/>
        <dbReference type="ChEBI" id="CHEBI:35235"/>
        <dbReference type="ChEBI" id="CHEBI:43474"/>
        <dbReference type="ChEBI" id="CHEBI:58173"/>
        <dbReference type="ChEBI" id="CHEBI:456216"/>
        <dbReference type="EC" id="6.3.2.2"/>
    </reaction>
</comment>
<dbReference type="InterPro" id="IPR014746">
    <property type="entry name" value="Gln_synth/guanido_kin_cat_dom"/>
</dbReference>
<dbReference type="InterPro" id="IPR006336">
    <property type="entry name" value="GCS2"/>
</dbReference>
<dbReference type="PANTHER" id="PTHR36510">
    <property type="entry name" value="GLUTAMATE--CYSTEINE LIGASE 2-RELATED"/>
    <property type="match status" value="1"/>
</dbReference>
<evidence type="ECO:0000256" key="1">
    <source>
        <dbReference type="ARBA" id="ARBA00022598"/>
    </source>
</evidence>
<dbReference type="GO" id="GO:0042398">
    <property type="term" value="P:modified amino acid biosynthetic process"/>
    <property type="evidence" value="ECO:0007669"/>
    <property type="project" value="InterPro"/>
</dbReference>